<name>G4LU65_DROME</name>
<proteinExistence type="evidence at transcript level"/>
<sequence length="73" mass="7787">MDELEHLSDFEAGESGRQGAAHLLPATIPQTEQALGNHAGIVESFSYPLAMVGEGIEVLDAHLANEFRVGEIV</sequence>
<reference evidence="1" key="1">
    <citation type="submission" date="2011-10" db="EMBL/GenBank/DDBJ databases">
        <authorList>
            <person name="Carlson J."/>
            <person name="Booth B."/>
            <person name="Frise E."/>
            <person name="Park S."/>
            <person name="Wan K."/>
            <person name="Yu C."/>
            <person name="Celniker S."/>
        </authorList>
    </citation>
    <scope>NUCLEOTIDE SEQUENCE</scope>
</reference>
<evidence type="ECO:0000313" key="1">
    <source>
        <dbReference type="EMBL" id="AEQ62999.1"/>
    </source>
</evidence>
<dbReference type="AlphaFoldDB" id="G4LU65"/>
<protein>
    <submittedName>
        <fullName evidence="1">AT28012p1</fullName>
    </submittedName>
</protein>
<organism evidence="1">
    <name type="scientific">Drosophila melanogaster</name>
    <name type="common">Fruit fly</name>
    <dbReference type="NCBI Taxonomy" id="7227"/>
    <lineage>
        <taxon>Eukaryota</taxon>
        <taxon>Metazoa</taxon>
        <taxon>Ecdysozoa</taxon>
        <taxon>Arthropoda</taxon>
        <taxon>Hexapoda</taxon>
        <taxon>Insecta</taxon>
        <taxon>Pterygota</taxon>
        <taxon>Neoptera</taxon>
        <taxon>Endopterygota</taxon>
        <taxon>Diptera</taxon>
        <taxon>Brachycera</taxon>
        <taxon>Muscomorpha</taxon>
        <taxon>Ephydroidea</taxon>
        <taxon>Drosophilidae</taxon>
        <taxon>Drosophila</taxon>
        <taxon>Sophophora</taxon>
    </lineage>
</organism>
<dbReference type="EMBL" id="BT132695">
    <property type="protein sequence ID" value="AEQ62999.1"/>
    <property type="molecule type" value="mRNA"/>
</dbReference>
<accession>G4LU65</accession>
<gene>
    <name evidence="1" type="primary">Cyp9c1-RA</name>
</gene>